<evidence type="ECO:0000313" key="1">
    <source>
        <dbReference type="EMBL" id="QFZ25486.1"/>
    </source>
</evidence>
<proteinExistence type="predicted"/>
<protein>
    <submittedName>
        <fullName evidence="1">4-hydroxy-4-methyl-2-oxoglutarate aldolase</fullName>
    </submittedName>
</protein>
<dbReference type="Proteomes" id="UP000326582">
    <property type="component" value="Chromosome 1"/>
</dbReference>
<gene>
    <name evidence="1" type="ORF">EJF14_10582</name>
</gene>
<accession>A0ACD0WE30</accession>
<name>A0ACD0WE30_CLALS</name>
<sequence>MTDAKSLAQYAACDVSDALVAQGVADGGFVPNLVQRSAVGAQTAVGRAYTVLYAPKDDPRPAVATSYIDQVPSGSVVVVGLAPECQITAAPFVTVNNALYGGLMSTRAQYLGAAASVVLGRVRDLAEHRALGYPVWSYGVGTTAPGPVVKVVGINVPLTVKTAAGDLTIAPDDVVVADENGVVCVPSHVDLAQLLQYIPRRVHADENVAEDIRHGRPAAEAQKFWRGKM</sequence>
<keyword evidence="2" id="KW-1185">Reference proteome</keyword>
<reference evidence="2" key="1">
    <citation type="journal article" date="2019" name="MBio">
        <title>Comparative genomics for the elucidation of multidrug resistance (MDR) in Candida lusitaniae.</title>
        <authorList>
            <person name="Kannan A."/>
            <person name="Asner S.A."/>
            <person name="Trachsel E."/>
            <person name="Kelly S."/>
            <person name="Parker J."/>
            <person name="Sanglard D."/>
        </authorList>
    </citation>
    <scope>NUCLEOTIDE SEQUENCE [LARGE SCALE GENOMIC DNA]</scope>
    <source>
        <strain evidence="2">P1</strain>
    </source>
</reference>
<dbReference type="EMBL" id="CP038484">
    <property type="protein sequence ID" value="QFZ25486.1"/>
    <property type="molecule type" value="Genomic_DNA"/>
</dbReference>
<organism evidence="1 2">
    <name type="scientific">Clavispora lusitaniae</name>
    <name type="common">Candida lusitaniae</name>
    <dbReference type="NCBI Taxonomy" id="36911"/>
    <lineage>
        <taxon>Eukaryota</taxon>
        <taxon>Fungi</taxon>
        <taxon>Dikarya</taxon>
        <taxon>Ascomycota</taxon>
        <taxon>Saccharomycotina</taxon>
        <taxon>Pichiomycetes</taxon>
        <taxon>Metschnikowiaceae</taxon>
        <taxon>Clavispora</taxon>
    </lineage>
</organism>
<evidence type="ECO:0000313" key="2">
    <source>
        <dbReference type="Proteomes" id="UP000326582"/>
    </source>
</evidence>